<organism evidence="3 4">
    <name type="scientific">Sanghuangporus baumii</name>
    <name type="common">Phellinus baumii</name>
    <dbReference type="NCBI Taxonomy" id="108892"/>
    <lineage>
        <taxon>Eukaryota</taxon>
        <taxon>Fungi</taxon>
        <taxon>Dikarya</taxon>
        <taxon>Basidiomycota</taxon>
        <taxon>Agaricomycotina</taxon>
        <taxon>Agaricomycetes</taxon>
        <taxon>Hymenochaetales</taxon>
        <taxon>Hymenochaetaceae</taxon>
        <taxon>Sanghuangporus</taxon>
    </lineage>
</organism>
<feature type="domain" description="Fungal-type protein kinase" evidence="2">
    <location>
        <begin position="330"/>
        <end position="737"/>
    </location>
</feature>
<feature type="compositionally biased region" description="Basic and acidic residues" evidence="1">
    <location>
        <begin position="964"/>
        <end position="974"/>
    </location>
</feature>
<accession>A0A9Q5I3H2</accession>
<feature type="region of interest" description="Disordered" evidence="1">
    <location>
        <begin position="964"/>
        <end position="999"/>
    </location>
</feature>
<dbReference type="SUPFAM" id="SSF56112">
    <property type="entry name" value="Protein kinase-like (PK-like)"/>
    <property type="match status" value="1"/>
</dbReference>
<dbReference type="OrthoDB" id="5592585at2759"/>
<name>A0A9Q5I3H2_SANBA</name>
<evidence type="ECO:0000259" key="2">
    <source>
        <dbReference type="Pfam" id="PF17667"/>
    </source>
</evidence>
<feature type="compositionally biased region" description="Basic and acidic residues" evidence="1">
    <location>
        <begin position="95"/>
        <end position="108"/>
    </location>
</feature>
<evidence type="ECO:0000313" key="3">
    <source>
        <dbReference type="EMBL" id="OCB91015.1"/>
    </source>
</evidence>
<feature type="compositionally biased region" description="Polar residues" evidence="1">
    <location>
        <begin position="874"/>
        <end position="890"/>
    </location>
</feature>
<dbReference type="Proteomes" id="UP000757232">
    <property type="component" value="Unassembled WGS sequence"/>
</dbReference>
<reference evidence="3" key="1">
    <citation type="submission" date="2016-06" db="EMBL/GenBank/DDBJ databases">
        <title>Draft Genome sequence of the fungus Inonotus baumii.</title>
        <authorList>
            <person name="Zhu H."/>
            <person name="Lin W."/>
        </authorList>
    </citation>
    <scope>NUCLEOTIDE SEQUENCE</scope>
    <source>
        <strain evidence="3">821</strain>
    </source>
</reference>
<feature type="compositionally biased region" description="Basic and acidic residues" evidence="1">
    <location>
        <begin position="42"/>
        <end position="62"/>
    </location>
</feature>
<dbReference type="AlphaFoldDB" id="A0A9Q5I3H2"/>
<feature type="region of interest" description="Disordered" evidence="1">
    <location>
        <begin position="23"/>
        <end position="124"/>
    </location>
</feature>
<feature type="region of interest" description="Disordered" evidence="1">
    <location>
        <begin position="874"/>
        <end position="916"/>
    </location>
</feature>
<dbReference type="Gene3D" id="1.10.510.10">
    <property type="entry name" value="Transferase(Phosphotransferase) domain 1"/>
    <property type="match status" value="1"/>
</dbReference>
<comment type="caution">
    <text evidence="3">The sequence shown here is derived from an EMBL/GenBank/DDBJ whole genome shotgun (WGS) entry which is preliminary data.</text>
</comment>
<sequence>MFQDDVDAAYVIDDDEVVIEYPYPWDNDPDCPPPKTPLHRPNPHDPMEPRRRRDRFRGRVADDGSFTVPGQTKGLALPGQIKGSCQESQESQETQDDHPLRISRREPLPDSLHSDNLTDYPRLSQSDLPFRTATTTLRHNRRLPVAKDTPLTLRQTANRHAMLPNRAEDKHFRNADEGMKVLIGPMPVDEFLGEFLPSVDESEMPDPTGAFDGVPEQAKHEEEIYPLLIAAINENGRCPGLIFVNTSVTSEQKKRGVFKPDVTVYNEEDVSLLKRVPSKTSDVLHTCANLGIAEGCFEVKQDDESDPFFDYSEEKGKHFFDWKNYAKDGSSYKKKKKAFGQAVSYASESCARQHRVFYHSVLIIGTGARFFRWDRAGIIVTRKFDYQQNPKLLCRYLWRLSGANTIERGFDPTITIASAAETTVFEKVVTDEVAFQKGIDHSDQAKLDEALKVHFENKKVTKAIVYSDSGSQTEEYLVSVPVHSPLSCAGRSCRGYWSTKVVRNKDGSIGGEVGFLKDVWRNDFPSGTTEGDVLSEMAGIVPNIPRVDCFADVPDDDYSKSEVTNGGGQYVSGTTGKAQTTRTQDFIFKEWVTKSCRILPEKSVDDLHRRVVKHVHYRMASKTVGYPLNDFTDAVELFLALKDVLRALIIAYKKLKRLHRDVSMDNIILCRSRKDNRRVGVLIDWEFSVLADREGKAGDYYRSGTWAFMSTNVLLRSLDFRHSHQDDLESLFYVALYCAVHRLPHNQKMALGGWMHNFFDQANPQEDGSAIGGYVKLSYKHDPEKFRTEFIFENEHINAWFAKSYPDLSTFSKLVKIEDSKWTSKNVWRHMCALCEVLSEGKQQGVIRVEHSVADKFIPEEHYYWATHISVSNVGSGSRLSTISQPQSGRGSKRSRTDIEERSNEPQPENKRSRLSLQDIQTNHLPLRLDSDGDSGNGVGVEQDHELEIPDELLELLLEEDQHVPRRPLDEGLLKRSGLPSDDDDDDDDDLYVAESDML</sequence>
<dbReference type="InterPro" id="IPR011009">
    <property type="entry name" value="Kinase-like_dom_sf"/>
</dbReference>
<protein>
    <recommendedName>
        <fullName evidence="2">Fungal-type protein kinase domain-containing protein</fullName>
    </recommendedName>
</protein>
<feature type="compositionally biased region" description="Acidic residues" evidence="1">
    <location>
        <begin position="981"/>
        <end position="999"/>
    </location>
</feature>
<gene>
    <name evidence="3" type="ORF">A7U60_g1762</name>
</gene>
<evidence type="ECO:0000313" key="4">
    <source>
        <dbReference type="Proteomes" id="UP000757232"/>
    </source>
</evidence>
<feature type="compositionally biased region" description="Basic and acidic residues" evidence="1">
    <location>
        <begin position="895"/>
        <end position="912"/>
    </location>
</feature>
<keyword evidence="4" id="KW-1185">Reference proteome</keyword>
<dbReference type="EMBL" id="LNZH02000109">
    <property type="protein sequence ID" value="OCB91015.1"/>
    <property type="molecule type" value="Genomic_DNA"/>
</dbReference>
<proteinExistence type="predicted"/>
<evidence type="ECO:0000256" key="1">
    <source>
        <dbReference type="SAM" id="MobiDB-lite"/>
    </source>
</evidence>
<dbReference type="PANTHER" id="PTHR38248:SF2">
    <property type="entry name" value="FUNK1 11"/>
    <property type="match status" value="1"/>
</dbReference>
<dbReference type="PANTHER" id="PTHR38248">
    <property type="entry name" value="FUNK1 6"/>
    <property type="match status" value="1"/>
</dbReference>
<dbReference type="InterPro" id="IPR040976">
    <property type="entry name" value="Pkinase_fungal"/>
</dbReference>
<dbReference type="Pfam" id="PF17667">
    <property type="entry name" value="Pkinase_fungal"/>
    <property type="match status" value="1"/>
</dbReference>